<evidence type="ECO:0000256" key="3">
    <source>
        <dbReference type="ARBA" id="ARBA00022884"/>
    </source>
</evidence>
<dbReference type="InterPro" id="IPR002358">
    <property type="entry name" value="Ribosomal_uL6_CS"/>
</dbReference>
<dbReference type="HAMAP" id="MF_01365_B">
    <property type="entry name" value="Ribosomal_uL6_B"/>
    <property type="match status" value="1"/>
</dbReference>
<organism evidence="10">
    <name type="scientific">Thermosulfidibacter takaii</name>
    <dbReference type="NCBI Taxonomy" id="412593"/>
    <lineage>
        <taxon>Bacteria</taxon>
        <taxon>Pseudomonadati</taxon>
        <taxon>Thermosulfidibacterota</taxon>
        <taxon>Thermosulfidibacteria</taxon>
        <taxon>Thermosulfidibacterales</taxon>
        <taxon>Thermosulfidibacteraceae</taxon>
    </lineage>
</organism>
<dbReference type="AlphaFoldDB" id="A0A7C0Y9D4"/>
<evidence type="ECO:0000259" key="9">
    <source>
        <dbReference type="Pfam" id="PF00347"/>
    </source>
</evidence>
<evidence type="ECO:0000256" key="8">
    <source>
        <dbReference type="RuleBase" id="RU003870"/>
    </source>
</evidence>
<dbReference type="InterPro" id="IPR036789">
    <property type="entry name" value="Ribosomal_uL6-like_a/b-dom_sf"/>
</dbReference>
<dbReference type="SUPFAM" id="SSF56053">
    <property type="entry name" value="Ribosomal protein L6"/>
    <property type="match status" value="2"/>
</dbReference>
<dbReference type="PANTHER" id="PTHR11655:SF14">
    <property type="entry name" value="LARGE RIBOSOMAL SUBUNIT PROTEIN UL6M"/>
    <property type="match status" value="1"/>
</dbReference>
<dbReference type="PROSITE" id="PS00525">
    <property type="entry name" value="RIBOSOMAL_L6_1"/>
    <property type="match status" value="1"/>
</dbReference>
<name>A0A7C0Y9D4_9BACT</name>
<proteinExistence type="inferred from homology"/>
<keyword evidence="2 6" id="KW-0699">rRNA-binding</keyword>
<feature type="domain" description="Large ribosomal subunit protein uL6 alpha-beta" evidence="9">
    <location>
        <begin position="11"/>
        <end position="82"/>
    </location>
</feature>
<dbReference type="PRINTS" id="PR00059">
    <property type="entry name" value="RIBOSOMALL6"/>
</dbReference>
<dbReference type="EMBL" id="DQWS01000156">
    <property type="protein sequence ID" value="HDD53237.1"/>
    <property type="molecule type" value="Genomic_DNA"/>
</dbReference>
<dbReference type="Proteomes" id="UP000885690">
    <property type="component" value="Unassembled WGS sequence"/>
</dbReference>
<comment type="subunit">
    <text evidence="6">Part of the 50S ribosomal subunit.</text>
</comment>
<evidence type="ECO:0000256" key="5">
    <source>
        <dbReference type="ARBA" id="ARBA00023274"/>
    </source>
</evidence>
<evidence type="ECO:0000256" key="7">
    <source>
        <dbReference type="RuleBase" id="RU003869"/>
    </source>
</evidence>
<reference evidence="10" key="1">
    <citation type="journal article" date="2020" name="mSystems">
        <title>Genome- and Community-Level Interaction Insights into Carbon Utilization and Element Cycling Functions of Hydrothermarchaeota in Hydrothermal Sediment.</title>
        <authorList>
            <person name="Zhou Z."/>
            <person name="Liu Y."/>
            <person name="Xu W."/>
            <person name="Pan J."/>
            <person name="Luo Z.H."/>
            <person name="Li M."/>
        </authorList>
    </citation>
    <scope>NUCLEOTIDE SEQUENCE [LARGE SCALE GENOMIC DNA]</scope>
    <source>
        <strain evidence="10">HyVt-115</strain>
    </source>
</reference>
<keyword evidence="4 6" id="KW-0689">Ribosomal protein</keyword>
<protein>
    <recommendedName>
        <fullName evidence="6">Large ribosomal subunit protein uL6</fullName>
    </recommendedName>
</protein>
<dbReference type="InterPro" id="IPR020040">
    <property type="entry name" value="Ribosomal_uL6_a/b-dom"/>
</dbReference>
<accession>A0A7C0Y9D4</accession>
<comment type="function">
    <text evidence="6 8">This protein binds to the 23S rRNA, and is important in its secondary structure. It is located near the subunit interface in the base of the L7/L12 stalk, and near the tRNA binding site of the peptidyltransferase center.</text>
</comment>
<dbReference type="GO" id="GO:0002181">
    <property type="term" value="P:cytoplasmic translation"/>
    <property type="evidence" value="ECO:0007669"/>
    <property type="project" value="TreeGrafter"/>
</dbReference>
<dbReference type="PIRSF" id="PIRSF002162">
    <property type="entry name" value="Ribosomal_L6"/>
    <property type="match status" value="1"/>
</dbReference>
<gene>
    <name evidence="6" type="primary">rplF</name>
    <name evidence="10" type="ORF">ENF32_04125</name>
</gene>
<evidence type="ECO:0000256" key="2">
    <source>
        <dbReference type="ARBA" id="ARBA00022730"/>
    </source>
</evidence>
<keyword evidence="5 6" id="KW-0687">Ribonucleoprotein</keyword>
<dbReference type="GO" id="GO:0019843">
    <property type="term" value="F:rRNA binding"/>
    <property type="evidence" value="ECO:0007669"/>
    <property type="project" value="UniProtKB-UniRule"/>
</dbReference>
<dbReference type="InterPro" id="IPR000702">
    <property type="entry name" value="Ribosomal_uL6-like"/>
</dbReference>
<dbReference type="Pfam" id="PF00347">
    <property type="entry name" value="Ribosomal_L6"/>
    <property type="match status" value="2"/>
</dbReference>
<dbReference type="NCBIfam" id="TIGR03654">
    <property type="entry name" value="L6_bact"/>
    <property type="match status" value="1"/>
</dbReference>
<dbReference type="PANTHER" id="PTHR11655">
    <property type="entry name" value="60S/50S RIBOSOMAL PROTEIN L6/L9"/>
    <property type="match status" value="1"/>
</dbReference>
<evidence type="ECO:0000256" key="1">
    <source>
        <dbReference type="ARBA" id="ARBA00009356"/>
    </source>
</evidence>
<comment type="caution">
    <text evidence="10">The sequence shown here is derived from an EMBL/GenBank/DDBJ whole genome shotgun (WGS) entry which is preliminary data.</text>
</comment>
<dbReference type="FunFam" id="3.90.930.12:FF:000002">
    <property type="entry name" value="50S ribosomal protein L6"/>
    <property type="match status" value="1"/>
</dbReference>
<dbReference type="FunFam" id="3.90.930.12:FF:000001">
    <property type="entry name" value="50S ribosomal protein L6"/>
    <property type="match status" value="1"/>
</dbReference>
<keyword evidence="3 6" id="KW-0694">RNA-binding</keyword>
<dbReference type="InterPro" id="IPR019906">
    <property type="entry name" value="Ribosomal_uL6_bac-type"/>
</dbReference>
<comment type="similarity">
    <text evidence="1 6 7">Belongs to the universal ribosomal protein uL6 family.</text>
</comment>
<sequence>MSRIGKMPILIPPGVEVTIDGSRVKVKGPKGELEREFSPRMKIIKEEGLLRVERPTDSKQDKSLHGLTRALLANMVEGVSQGFQRVLDIVGVGYRADVKGKVLHLQLGFSHPVEYPIPEGVEIECPIATRIVVQGIDKEKVGQVAAEIRAFRPPEPYKGKGIRYEGEEVRRKAGKAGRAK</sequence>
<dbReference type="GO" id="GO:0022625">
    <property type="term" value="C:cytosolic large ribosomal subunit"/>
    <property type="evidence" value="ECO:0007669"/>
    <property type="project" value="UniProtKB-UniRule"/>
</dbReference>
<evidence type="ECO:0000256" key="4">
    <source>
        <dbReference type="ARBA" id="ARBA00022980"/>
    </source>
</evidence>
<feature type="domain" description="Large ribosomal subunit protein uL6 alpha-beta" evidence="9">
    <location>
        <begin position="90"/>
        <end position="164"/>
    </location>
</feature>
<evidence type="ECO:0000313" key="10">
    <source>
        <dbReference type="EMBL" id="HDD53237.1"/>
    </source>
</evidence>
<evidence type="ECO:0000256" key="6">
    <source>
        <dbReference type="HAMAP-Rule" id="MF_01365"/>
    </source>
</evidence>
<dbReference type="Gene3D" id="3.90.930.12">
    <property type="entry name" value="Ribosomal protein L6, alpha-beta domain"/>
    <property type="match status" value="2"/>
</dbReference>
<dbReference type="GO" id="GO:0003735">
    <property type="term" value="F:structural constituent of ribosome"/>
    <property type="evidence" value="ECO:0007669"/>
    <property type="project" value="UniProtKB-UniRule"/>
</dbReference>